<organism evidence="1 2">
    <name type="scientific">Flammeovirga agarivorans</name>
    <dbReference type="NCBI Taxonomy" id="2726742"/>
    <lineage>
        <taxon>Bacteria</taxon>
        <taxon>Pseudomonadati</taxon>
        <taxon>Bacteroidota</taxon>
        <taxon>Cytophagia</taxon>
        <taxon>Cytophagales</taxon>
        <taxon>Flammeovirgaceae</taxon>
        <taxon>Flammeovirga</taxon>
    </lineage>
</organism>
<sequence length="445" mass="52057">MTIVRLILIPLLLFITIPSFSQSVFTKGKLITKDSTIEGYIKIKTVKKPTSTHATNREIKKTGRYKTVSYTIGGANPNTYSYLIPLGVIEQNILYKKRITDPSKKYPIKVVKAIDYDSLGYFQTIHLNELYSGMTFTDFYEVPSRDDYYKVYKGKKNVFVHEEDKFDPNQFKYMARRIVKGNITAYKTRYDYEEYLILEKDGEEKSAKFEVEPLKKLLLHYCTGDSLLRGQIHFVKEYHDSTIIQLLTEYNLKFPKAEEKKPQYIKGTLIGENYAKKGFITSPKHIVFDETATYGLSKAGFEHQLFFTDSIHLPRASIYAYDKLSFQADNGNYYGWVRVPIQGKNIDHIQKEKKEKIAIFLPRIIDGEVEVFMTEVNGKNRFVIKRGSRDEFLTTYKSTYKRILKMFLYDDQEILTEIHKKKGTYKMEEILSLIQRFNARKESIN</sequence>
<keyword evidence="2" id="KW-1185">Reference proteome</keyword>
<dbReference type="RefSeq" id="WP_168884715.1">
    <property type="nucleotide sequence ID" value="NZ_JABAIL010000009.1"/>
</dbReference>
<protein>
    <submittedName>
        <fullName evidence="1">Uncharacterized protein</fullName>
    </submittedName>
</protein>
<dbReference type="AlphaFoldDB" id="A0A7X8SPL7"/>
<accession>A0A7X8SPL7</accession>
<comment type="caution">
    <text evidence="1">The sequence shown here is derived from an EMBL/GenBank/DDBJ whole genome shotgun (WGS) entry which is preliminary data.</text>
</comment>
<proteinExistence type="predicted"/>
<evidence type="ECO:0000313" key="2">
    <source>
        <dbReference type="Proteomes" id="UP000585050"/>
    </source>
</evidence>
<reference evidence="1 2" key="1">
    <citation type="submission" date="2020-04" db="EMBL/GenBank/DDBJ databases">
        <title>Flammeovirga sp. SR4, a novel species isolated from seawater.</title>
        <authorList>
            <person name="Wang X."/>
        </authorList>
    </citation>
    <scope>NUCLEOTIDE SEQUENCE [LARGE SCALE GENOMIC DNA]</scope>
    <source>
        <strain evidence="1 2">SR4</strain>
    </source>
</reference>
<dbReference type="Proteomes" id="UP000585050">
    <property type="component" value="Unassembled WGS sequence"/>
</dbReference>
<name>A0A7X8SPL7_9BACT</name>
<evidence type="ECO:0000313" key="1">
    <source>
        <dbReference type="EMBL" id="NLR94002.1"/>
    </source>
</evidence>
<gene>
    <name evidence="1" type="ORF">HGP29_22565</name>
</gene>
<dbReference type="EMBL" id="JABAIL010000009">
    <property type="protein sequence ID" value="NLR94002.1"/>
    <property type="molecule type" value="Genomic_DNA"/>
</dbReference>